<gene>
    <name evidence="1" type="ORF">EST38_g6004</name>
</gene>
<reference evidence="1 2" key="1">
    <citation type="submission" date="2019-01" db="EMBL/GenBank/DDBJ databases">
        <title>Draft genome sequence of Psathyrella aberdarensis IHI B618.</title>
        <authorList>
            <person name="Buettner E."/>
            <person name="Kellner H."/>
        </authorList>
    </citation>
    <scope>NUCLEOTIDE SEQUENCE [LARGE SCALE GENOMIC DNA]</scope>
    <source>
        <strain evidence="1 2">IHI B618</strain>
    </source>
</reference>
<dbReference type="InterPro" id="IPR032675">
    <property type="entry name" value="LRR_dom_sf"/>
</dbReference>
<dbReference type="SUPFAM" id="SSF52047">
    <property type="entry name" value="RNI-like"/>
    <property type="match status" value="1"/>
</dbReference>
<name>A0A4Q2DKX6_9AGAR</name>
<dbReference type="AlphaFoldDB" id="A0A4Q2DKX6"/>
<organism evidence="1 2">
    <name type="scientific">Candolleomyces aberdarensis</name>
    <dbReference type="NCBI Taxonomy" id="2316362"/>
    <lineage>
        <taxon>Eukaryota</taxon>
        <taxon>Fungi</taxon>
        <taxon>Dikarya</taxon>
        <taxon>Basidiomycota</taxon>
        <taxon>Agaricomycotina</taxon>
        <taxon>Agaricomycetes</taxon>
        <taxon>Agaricomycetidae</taxon>
        <taxon>Agaricales</taxon>
        <taxon>Agaricineae</taxon>
        <taxon>Psathyrellaceae</taxon>
        <taxon>Candolleomyces</taxon>
    </lineage>
</organism>
<proteinExistence type="predicted"/>
<dbReference type="EMBL" id="SDEE01000179">
    <property type="protein sequence ID" value="RXW19841.1"/>
    <property type="molecule type" value="Genomic_DNA"/>
</dbReference>
<dbReference type="Gene3D" id="1.20.1280.50">
    <property type="match status" value="1"/>
</dbReference>
<dbReference type="OrthoDB" id="3069090at2759"/>
<dbReference type="Proteomes" id="UP000290288">
    <property type="component" value="Unassembled WGS sequence"/>
</dbReference>
<accession>A0A4Q2DKX6</accession>
<dbReference type="STRING" id="2316362.A0A4Q2DKX6"/>
<keyword evidence="2" id="KW-1185">Reference proteome</keyword>
<protein>
    <submittedName>
        <fullName evidence="1">Uncharacterized protein</fullName>
    </submittedName>
</protein>
<dbReference type="PANTHER" id="PTHR38926">
    <property type="entry name" value="F-BOX DOMAIN CONTAINING PROTEIN, EXPRESSED"/>
    <property type="match status" value="1"/>
</dbReference>
<evidence type="ECO:0000313" key="2">
    <source>
        <dbReference type="Proteomes" id="UP000290288"/>
    </source>
</evidence>
<sequence length="556" mass="63588">MQTKRLRAQAVRDQVDQRIAKLEIAIRALKTHRNTVANTSPLPPEILSNIFTIVRTVIRVEFWWKPTWAQVAHVCRHWRAVALACPALWSDLMFFSRGPTFTEMMLQRSKNAPLTVKLYGYPSFDDILCKIASQTSRLRDVELRRATSTTPFDLSKILSSFESKAPILEKLVLKGPELYGKTGSDRYHTMPANFLQDGAPSLQHLDITQIAIHWDALPISTTLTHLQLENVVPENRPTRKSFSETLSKLLRLETMKLSAFLPHSGASQPKSLPVILPSLRTLELKDFAAELRQFFSMTRMPQEARVDVELSDVTLESESLESLFSALRASWTLPKDVLADAARNLAQPNILDLRVIDYMPRRKPRIMYWLNNHDLPPNFEFENPPANLIMSAPSVLEIDITLLFKVITGHLNTSSLRSLKISSNQVGLTKNVLELVKDLTKLDKIAIWKSHDALSEFLEILRDHALAFPSLRSIELYDIDFDEELTGYPDTAIRALAAALKSWKKFRPTIDRFAMTECINFVEEHWEVLRAALPKEVEMYWDESEYIVDPSEDEED</sequence>
<dbReference type="Gene3D" id="3.80.10.10">
    <property type="entry name" value="Ribonuclease Inhibitor"/>
    <property type="match status" value="1"/>
</dbReference>
<evidence type="ECO:0000313" key="1">
    <source>
        <dbReference type="EMBL" id="RXW19841.1"/>
    </source>
</evidence>
<comment type="caution">
    <text evidence="1">The sequence shown here is derived from an EMBL/GenBank/DDBJ whole genome shotgun (WGS) entry which is preliminary data.</text>
</comment>
<dbReference type="PANTHER" id="PTHR38926:SF5">
    <property type="entry name" value="F-BOX AND LEUCINE-RICH REPEAT PROTEIN 6"/>
    <property type="match status" value="1"/>
</dbReference>